<evidence type="ECO:0000259" key="1">
    <source>
        <dbReference type="PROSITE" id="PS50914"/>
    </source>
</evidence>
<proteinExistence type="predicted"/>
<dbReference type="RefSeq" id="WP_161762562.1">
    <property type="nucleotide sequence ID" value="NZ_JAAATX020000007.1"/>
</dbReference>
<dbReference type="InterPro" id="IPR007055">
    <property type="entry name" value="BON_dom"/>
</dbReference>
<evidence type="ECO:0000313" key="2">
    <source>
        <dbReference type="EMBL" id="MBU9698445.1"/>
    </source>
</evidence>
<accession>A0ABS6J7V4</accession>
<dbReference type="Proteomes" id="UP000731907">
    <property type="component" value="Unassembled WGS sequence"/>
</dbReference>
<organism evidence="2 3">
    <name type="scientific">Paragemmobacter amnigenus</name>
    <dbReference type="NCBI Taxonomy" id="2852097"/>
    <lineage>
        <taxon>Bacteria</taxon>
        <taxon>Pseudomonadati</taxon>
        <taxon>Pseudomonadota</taxon>
        <taxon>Alphaproteobacteria</taxon>
        <taxon>Rhodobacterales</taxon>
        <taxon>Paracoccaceae</taxon>
        <taxon>Paragemmobacter</taxon>
    </lineage>
</organism>
<evidence type="ECO:0000313" key="3">
    <source>
        <dbReference type="Proteomes" id="UP000731907"/>
    </source>
</evidence>
<gene>
    <name evidence="2" type="ORF">GU927_011370</name>
</gene>
<name>A0ABS6J7V4_9RHOB</name>
<reference evidence="2 3" key="1">
    <citation type="submission" date="2021-06" db="EMBL/GenBank/DDBJ databases">
        <title>Rhodobacteraceae bacterium strain HSP-20.</title>
        <authorList>
            <person name="Chen W.-M."/>
        </authorList>
    </citation>
    <scope>NUCLEOTIDE SEQUENCE [LARGE SCALE GENOMIC DNA]</scope>
    <source>
        <strain evidence="2 3">HSP-20</strain>
    </source>
</reference>
<protein>
    <submittedName>
        <fullName evidence="2">BON domain-containing protein</fullName>
    </submittedName>
</protein>
<dbReference type="Pfam" id="PF04972">
    <property type="entry name" value="BON"/>
    <property type="match status" value="1"/>
</dbReference>
<feature type="domain" description="BON" evidence="1">
    <location>
        <begin position="10"/>
        <end position="76"/>
    </location>
</feature>
<keyword evidence="3" id="KW-1185">Reference proteome</keyword>
<comment type="caution">
    <text evidence="2">The sequence shown here is derived from an EMBL/GenBank/DDBJ whole genome shotgun (WGS) entry which is preliminary data.</text>
</comment>
<dbReference type="EMBL" id="JAAATX020000007">
    <property type="protein sequence ID" value="MBU9698445.1"/>
    <property type="molecule type" value="Genomic_DNA"/>
</dbReference>
<dbReference type="Gene3D" id="3.30.1340.30">
    <property type="match status" value="1"/>
</dbReference>
<dbReference type="PROSITE" id="PS50914">
    <property type="entry name" value="BON"/>
    <property type="match status" value="1"/>
</dbReference>
<sequence length="76" mass="7909">MQDDSLPPRADRAMMARVLSALSDPELGLGDLQVEYIEDTIVLRGRAPSETAREAAGTIALTVGGVAGVSNRISVG</sequence>